<accession>A0A370WV97</accession>
<organism evidence="2 3">
    <name type="scientific">Dyella monticola</name>
    <dbReference type="NCBI Taxonomy" id="1927958"/>
    <lineage>
        <taxon>Bacteria</taxon>
        <taxon>Pseudomonadati</taxon>
        <taxon>Pseudomonadota</taxon>
        <taxon>Gammaproteobacteria</taxon>
        <taxon>Lysobacterales</taxon>
        <taxon>Rhodanobacteraceae</taxon>
        <taxon>Dyella</taxon>
    </lineage>
</organism>
<dbReference type="Pfam" id="PF05036">
    <property type="entry name" value="SPOR"/>
    <property type="match status" value="1"/>
</dbReference>
<sequence length="196" mass="20114">MLTKFGFVVLIVLFGAFAFAGGMMAPATWRQSAQNVGERLSHALSSLVATARSDSAIASATKASATLALPAPASPAASASSKASPPSLSDLLVKTTVEAPAPATGQPAYALKLGQFVTEDEAIAAQQRWQPAADGLNLPLTTLSVVDSQQQPWTLVAIGQFISAAAAQQMAARVQLAFKIQSTPVIQMPPSAKPAS</sequence>
<comment type="caution">
    <text evidence="2">The sequence shown here is derived from an EMBL/GenBank/DDBJ whole genome shotgun (WGS) entry which is preliminary data.</text>
</comment>
<name>A0A370WV97_9GAMM</name>
<reference evidence="2 3" key="1">
    <citation type="submission" date="2018-07" db="EMBL/GenBank/DDBJ databases">
        <title>Dyella monticola sp. nov. and Dyella psychrodurans sp. nov. isolated from monsoon evergreen broad-leaved forest soil of Dinghu Mountain, China.</title>
        <authorList>
            <person name="Gao Z."/>
            <person name="Qiu L."/>
        </authorList>
    </citation>
    <scope>NUCLEOTIDE SEQUENCE [LARGE SCALE GENOMIC DNA]</scope>
    <source>
        <strain evidence="2 3">4G-K06</strain>
    </source>
</reference>
<keyword evidence="3" id="KW-1185">Reference proteome</keyword>
<dbReference type="InterPro" id="IPR007730">
    <property type="entry name" value="SPOR-like_dom"/>
</dbReference>
<dbReference type="EMBL" id="QRBE01000010">
    <property type="protein sequence ID" value="RDS79937.1"/>
    <property type="molecule type" value="Genomic_DNA"/>
</dbReference>
<dbReference type="OrthoDB" id="9842503at2"/>
<protein>
    <recommendedName>
        <fullName evidence="1">SPOR domain-containing protein</fullName>
    </recommendedName>
</protein>
<dbReference type="PROSITE" id="PS51724">
    <property type="entry name" value="SPOR"/>
    <property type="match status" value="1"/>
</dbReference>
<gene>
    <name evidence="2" type="ORF">DWU98_15980</name>
</gene>
<dbReference type="RefSeq" id="WP_115496568.1">
    <property type="nucleotide sequence ID" value="NZ_QRBE01000010.1"/>
</dbReference>
<dbReference type="GO" id="GO:0042834">
    <property type="term" value="F:peptidoglycan binding"/>
    <property type="evidence" value="ECO:0007669"/>
    <property type="project" value="InterPro"/>
</dbReference>
<evidence type="ECO:0000259" key="1">
    <source>
        <dbReference type="PROSITE" id="PS51724"/>
    </source>
</evidence>
<feature type="domain" description="SPOR" evidence="1">
    <location>
        <begin position="103"/>
        <end position="188"/>
    </location>
</feature>
<dbReference type="Proteomes" id="UP000254258">
    <property type="component" value="Unassembled WGS sequence"/>
</dbReference>
<proteinExistence type="predicted"/>
<evidence type="ECO:0000313" key="2">
    <source>
        <dbReference type="EMBL" id="RDS79937.1"/>
    </source>
</evidence>
<evidence type="ECO:0000313" key="3">
    <source>
        <dbReference type="Proteomes" id="UP000254258"/>
    </source>
</evidence>
<dbReference type="AlphaFoldDB" id="A0A370WV97"/>